<evidence type="ECO:0000313" key="1">
    <source>
        <dbReference type="EMBL" id="EOB12010.1"/>
    </source>
</evidence>
<evidence type="ECO:0000313" key="2">
    <source>
        <dbReference type="Proteomes" id="UP000016927"/>
    </source>
</evidence>
<dbReference type="HOGENOM" id="CLU_126684_0_0_1"/>
<sequence>MNNSKNILEEILNVDLFDLSLLETIKTTHKLKMLSLKTTPLASTLEILKKKNQNLRFEIEKLKVLETKKSEIYNKINSERLSLAKKYINMEDFIINLKNKEYDKEIEDLEKKLRNVNKPSYNKLYLVILNGFGLSFIKTGNKNICRIRNKTNKNICEIEVDKQDEPLYITTNKIWENI</sequence>
<proteinExistence type="predicted"/>
<accession>R0MD67</accession>
<evidence type="ECO:0008006" key="3">
    <source>
        <dbReference type="Google" id="ProtNLM"/>
    </source>
</evidence>
<dbReference type="VEuPathDB" id="MicrosporidiaDB:NBO_591g0002"/>
<dbReference type="OMA" id="NICRIRN"/>
<organism evidence="1 2">
    <name type="scientific">Nosema bombycis (strain CQ1 / CVCC 102059)</name>
    <name type="common">Microsporidian parasite</name>
    <name type="synonym">Pebrine of silkworm</name>
    <dbReference type="NCBI Taxonomy" id="578461"/>
    <lineage>
        <taxon>Eukaryota</taxon>
        <taxon>Fungi</taxon>
        <taxon>Fungi incertae sedis</taxon>
        <taxon>Microsporidia</taxon>
        <taxon>Nosematidae</taxon>
        <taxon>Nosema</taxon>
    </lineage>
</organism>
<gene>
    <name evidence="1" type="ORF">NBO_591g0002</name>
</gene>
<dbReference type="OrthoDB" id="2195638at2759"/>
<dbReference type="EMBL" id="KB909498">
    <property type="protein sequence ID" value="EOB12010.1"/>
    <property type="molecule type" value="Genomic_DNA"/>
</dbReference>
<reference evidence="1 2" key="1">
    <citation type="journal article" date="2013" name="BMC Genomics">
        <title>Comparative genomics of parasitic silkworm microsporidia reveal an association between genome expansion and host adaptation.</title>
        <authorList>
            <person name="Pan G."/>
            <person name="Xu J."/>
            <person name="Li T."/>
            <person name="Xia Q."/>
            <person name="Liu S.L."/>
            <person name="Zhang G."/>
            <person name="Li S."/>
            <person name="Li C."/>
            <person name="Liu H."/>
            <person name="Yang L."/>
            <person name="Liu T."/>
            <person name="Zhang X."/>
            <person name="Wu Z."/>
            <person name="Fan W."/>
            <person name="Dang X."/>
            <person name="Xiang H."/>
            <person name="Tao M."/>
            <person name="Li Y."/>
            <person name="Hu J."/>
            <person name="Li Z."/>
            <person name="Lin L."/>
            <person name="Luo J."/>
            <person name="Geng L."/>
            <person name="Wang L."/>
            <person name="Long M."/>
            <person name="Wan Y."/>
            <person name="He N."/>
            <person name="Zhang Z."/>
            <person name="Lu C."/>
            <person name="Keeling P.J."/>
            <person name="Wang J."/>
            <person name="Xiang Z."/>
            <person name="Zhou Z."/>
        </authorList>
    </citation>
    <scope>NUCLEOTIDE SEQUENCE [LARGE SCALE GENOMIC DNA]</scope>
    <source>
        <strain evidence="2">CQ1 / CVCC 102059</strain>
    </source>
</reference>
<dbReference type="Proteomes" id="UP000016927">
    <property type="component" value="Unassembled WGS sequence"/>
</dbReference>
<keyword evidence="2" id="KW-1185">Reference proteome</keyword>
<name>R0MD67_NOSB1</name>
<protein>
    <recommendedName>
        <fullName evidence="3">Kinetochore protein Spc24</fullName>
    </recommendedName>
</protein>
<dbReference type="AlphaFoldDB" id="R0MD67"/>